<dbReference type="AlphaFoldDB" id="A0A5C5X3Q9"/>
<dbReference type="SUPFAM" id="SSF52317">
    <property type="entry name" value="Class I glutamine amidotransferase-like"/>
    <property type="match status" value="1"/>
</dbReference>
<dbReference type="PANTHER" id="PTHR37947">
    <property type="entry name" value="BLL2462 PROTEIN"/>
    <property type="match status" value="1"/>
</dbReference>
<organism evidence="3 4">
    <name type="scientific">Thalassoglobus neptunius</name>
    <dbReference type="NCBI Taxonomy" id="1938619"/>
    <lineage>
        <taxon>Bacteria</taxon>
        <taxon>Pseudomonadati</taxon>
        <taxon>Planctomycetota</taxon>
        <taxon>Planctomycetia</taxon>
        <taxon>Planctomycetales</taxon>
        <taxon>Planctomycetaceae</taxon>
        <taxon>Thalassoglobus</taxon>
    </lineage>
</organism>
<keyword evidence="4" id="KW-1185">Reference proteome</keyword>
<evidence type="ECO:0000313" key="4">
    <source>
        <dbReference type="Proteomes" id="UP000317243"/>
    </source>
</evidence>
<dbReference type="Proteomes" id="UP000317243">
    <property type="component" value="Unassembled WGS sequence"/>
</dbReference>
<proteinExistence type="predicted"/>
<name>A0A5C5X3Q9_9PLAN</name>
<feature type="transmembrane region" description="Helical" evidence="1">
    <location>
        <begin position="69"/>
        <end position="89"/>
    </location>
</feature>
<comment type="caution">
    <text evidence="3">The sequence shown here is derived from an EMBL/GenBank/DDBJ whole genome shotgun (WGS) entry which is preliminary data.</text>
</comment>
<keyword evidence="1" id="KW-1133">Transmembrane helix</keyword>
<evidence type="ECO:0000313" key="3">
    <source>
        <dbReference type="EMBL" id="TWT57438.1"/>
    </source>
</evidence>
<dbReference type="PANTHER" id="PTHR37947:SF1">
    <property type="entry name" value="BLL2462 PROTEIN"/>
    <property type="match status" value="1"/>
</dbReference>
<protein>
    <recommendedName>
        <fullName evidence="2">VWFA domain-containing protein</fullName>
    </recommendedName>
</protein>
<keyword evidence="1" id="KW-0812">Transmembrane</keyword>
<evidence type="ECO:0000256" key="1">
    <source>
        <dbReference type="SAM" id="Phobius"/>
    </source>
</evidence>
<dbReference type="InterPro" id="IPR002035">
    <property type="entry name" value="VWF_A"/>
</dbReference>
<gene>
    <name evidence="3" type="ORF">KOR42_07990</name>
</gene>
<feature type="transmembrane region" description="Helical" evidence="1">
    <location>
        <begin position="36"/>
        <end position="57"/>
    </location>
</feature>
<keyword evidence="1" id="KW-0472">Membrane</keyword>
<dbReference type="InterPro" id="IPR029062">
    <property type="entry name" value="Class_I_gatase-like"/>
</dbReference>
<feature type="domain" description="VWFA" evidence="2">
    <location>
        <begin position="102"/>
        <end position="224"/>
    </location>
</feature>
<evidence type="ECO:0000259" key="2">
    <source>
        <dbReference type="Pfam" id="PF13519"/>
    </source>
</evidence>
<dbReference type="SUPFAM" id="SSF53300">
    <property type="entry name" value="vWA-like"/>
    <property type="match status" value="1"/>
</dbReference>
<dbReference type="InterPro" id="IPR036465">
    <property type="entry name" value="vWFA_dom_sf"/>
</dbReference>
<dbReference type="OrthoDB" id="252901at2"/>
<dbReference type="EMBL" id="SIHI01000001">
    <property type="protein sequence ID" value="TWT57438.1"/>
    <property type="molecule type" value="Genomic_DNA"/>
</dbReference>
<dbReference type="Gene3D" id="3.40.50.410">
    <property type="entry name" value="von Willebrand factor, type A domain"/>
    <property type="match status" value="1"/>
</dbReference>
<dbReference type="Pfam" id="PF13519">
    <property type="entry name" value="VWA_2"/>
    <property type="match status" value="1"/>
</dbReference>
<dbReference type="Gene3D" id="3.40.50.880">
    <property type="match status" value="1"/>
</dbReference>
<accession>A0A5C5X3Q9</accession>
<reference evidence="3 4" key="1">
    <citation type="submission" date="2019-02" db="EMBL/GenBank/DDBJ databases">
        <title>Deep-cultivation of Planctomycetes and their phenomic and genomic characterization uncovers novel biology.</title>
        <authorList>
            <person name="Wiegand S."/>
            <person name="Jogler M."/>
            <person name="Boedeker C."/>
            <person name="Pinto D."/>
            <person name="Vollmers J."/>
            <person name="Rivas-Marin E."/>
            <person name="Kohn T."/>
            <person name="Peeters S.H."/>
            <person name="Heuer A."/>
            <person name="Rast P."/>
            <person name="Oberbeckmann S."/>
            <person name="Bunk B."/>
            <person name="Jeske O."/>
            <person name="Meyerdierks A."/>
            <person name="Storesund J.E."/>
            <person name="Kallscheuer N."/>
            <person name="Luecker S."/>
            <person name="Lage O.M."/>
            <person name="Pohl T."/>
            <person name="Merkel B.J."/>
            <person name="Hornburger P."/>
            <person name="Mueller R.-W."/>
            <person name="Bruemmer F."/>
            <person name="Labrenz M."/>
            <person name="Spormann A.M."/>
            <person name="Op Den Camp H."/>
            <person name="Overmann J."/>
            <person name="Amann R."/>
            <person name="Jetten M.S.M."/>
            <person name="Mascher T."/>
            <person name="Medema M.H."/>
            <person name="Devos D.P."/>
            <person name="Kaster A.-K."/>
            <person name="Ovreas L."/>
            <person name="Rohde M."/>
            <person name="Galperin M.Y."/>
            <person name="Jogler C."/>
        </authorList>
    </citation>
    <scope>NUCLEOTIDE SEQUENCE [LARGE SCALE GENOMIC DNA]</scope>
    <source>
        <strain evidence="3 4">KOR42</strain>
    </source>
</reference>
<sequence>MNHFLNNLVARYFNIPGWNAVDGGRYSLRLEASWNWQVWTVYLAGFAVIVGAAWVTAVATRSLPKRLRILSFASRFLVGVMLALLLLQVRLKVLTFGKATIAVVIDTSLSMQNRDGAANLSSPDASRLNVFEGDVSRLELVKKIFAAPSQNISERLTDQYNIDLFSFDSSIHGPQRISESSEFDDNVNALTPTGRTTDILGALNAIRESYQGRPPAAVLLVTDGNQVPKLITETGRSNSEQRSITRSVIRDSLNGFSSPFIVLGTGNSEQTVDLRIASVDAEPIGFVGDVIDIRVQVESNQQTSSPATIELIHDGTDEVADSTEFRFDTGQTMTTVDLTIPDLKVGRNTFRIAIVPQPGEVEVGNNTRTVSVYGRETSINVLLIDSLPRWEFRRLKSTLERDRNITLRTLLLSSDAQYVTEDRTAVLTSPRTLDELKEYDSVVIGDLVGDDLPSEFWMALPEYVEKTGAGLIFIPGRRLLSSDWETLPYSKLLPMTPAGVAVEEPRIPVIPTLTAEGRAQRMLPRSIQESASEQLPAVYPHSMNLQIHPAAIVLLQGNSETAESQGLPLSVSMRLGRGQILQQAFDDSWRWKFLIQGELYRQFWSQLVRYSAKMRMAEQLPSVELLINPEQASTNQPIDILVLDRGGEFDENRLPQLQLTQDKMLVAELSLQPTSDMDQLYAHQFSSLAPGTYEATILADQEETSALKRPFRVSPYDAEASSQAMDRSFLEELAAVSGGSFQTPDELEELIQRLPEGPDRSTAQTTILPLWNRWEILCLAILGLTVDWVIRRRFGLN</sequence>